<dbReference type="AlphaFoldDB" id="A0A9P8QQD8"/>
<accession>A0A9P8QQD8</accession>
<proteinExistence type="predicted"/>
<dbReference type="Proteomes" id="UP000827724">
    <property type="component" value="Unassembled WGS sequence"/>
</dbReference>
<gene>
    <name evidence="1" type="ORF">Trco_005750</name>
</gene>
<name>A0A9P8QQD8_9HYPO</name>
<dbReference type="EMBL" id="JAIWOZ010000004">
    <property type="protein sequence ID" value="KAH6606597.1"/>
    <property type="molecule type" value="Genomic_DNA"/>
</dbReference>
<protein>
    <submittedName>
        <fullName evidence="1">Uncharacterized protein</fullName>
    </submittedName>
</protein>
<keyword evidence="2" id="KW-1185">Reference proteome</keyword>
<evidence type="ECO:0000313" key="2">
    <source>
        <dbReference type="Proteomes" id="UP000827724"/>
    </source>
</evidence>
<evidence type="ECO:0000313" key="1">
    <source>
        <dbReference type="EMBL" id="KAH6606597.1"/>
    </source>
</evidence>
<organism evidence="1 2">
    <name type="scientific">Trichoderma cornu-damae</name>
    <dbReference type="NCBI Taxonomy" id="654480"/>
    <lineage>
        <taxon>Eukaryota</taxon>
        <taxon>Fungi</taxon>
        <taxon>Dikarya</taxon>
        <taxon>Ascomycota</taxon>
        <taxon>Pezizomycotina</taxon>
        <taxon>Sordariomycetes</taxon>
        <taxon>Hypocreomycetidae</taxon>
        <taxon>Hypocreales</taxon>
        <taxon>Hypocreaceae</taxon>
        <taxon>Trichoderma</taxon>
    </lineage>
</organism>
<comment type="caution">
    <text evidence="1">The sequence shown here is derived from an EMBL/GenBank/DDBJ whole genome shotgun (WGS) entry which is preliminary data.</text>
</comment>
<reference evidence="1" key="1">
    <citation type="submission" date="2021-08" db="EMBL/GenBank/DDBJ databases">
        <title>Chromosome-Level Trichoderma cornu-damae using Hi-C Data.</title>
        <authorList>
            <person name="Kim C.S."/>
        </authorList>
    </citation>
    <scope>NUCLEOTIDE SEQUENCE</scope>
    <source>
        <strain evidence="1">KA19-0412C</strain>
    </source>
</reference>
<sequence length="65" mass="7292">MYAAGQVFIYGVVVVDDGQPESHMHQEQRGLKDASIDPITALTAHVSSEKLDAGFFRLVEMRWGW</sequence>